<reference evidence="1" key="1">
    <citation type="journal article" date="2023" name="Plant J.">
        <title>Genome sequences and population genomics provide insights into the demographic history, inbreeding, and mutation load of two 'living fossil' tree species of Dipteronia.</title>
        <authorList>
            <person name="Feng Y."/>
            <person name="Comes H.P."/>
            <person name="Chen J."/>
            <person name="Zhu S."/>
            <person name="Lu R."/>
            <person name="Zhang X."/>
            <person name="Li P."/>
            <person name="Qiu J."/>
            <person name="Olsen K.M."/>
            <person name="Qiu Y."/>
        </authorList>
    </citation>
    <scope>NUCLEOTIDE SEQUENCE</scope>
    <source>
        <strain evidence="1">KIB01</strain>
    </source>
</reference>
<comment type="caution">
    <text evidence="1">The sequence shown here is derived from an EMBL/GenBank/DDBJ whole genome shotgun (WGS) entry which is preliminary data.</text>
</comment>
<keyword evidence="2" id="KW-1185">Reference proteome</keyword>
<evidence type="ECO:0008006" key="3">
    <source>
        <dbReference type="Google" id="ProtNLM"/>
    </source>
</evidence>
<proteinExistence type="predicted"/>
<accession>A0AAD9XB54</accession>
<dbReference type="EMBL" id="JANJYI010000003">
    <property type="protein sequence ID" value="KAK2656062.1"/>
    <property type="molecule type" value="Genomic_DNA"/>
</dbReference>
<protein>
    <recommendedName>
        <fullName evidence="3">Reverse transcriptase domain-containing protein</fullName>
    </recommendedName>
</protein>
<dbReference type="Proteomes" id="UP001280121">
    <property type="component" value="Unassembled WGS sequence"/>
</dbReference>
<sequence length="137" mass="15382">MAIKLDMAKAYDWVEWLFLEGMMQKIRFLKKWVSLIIRCIFSVSYSVNINGEAQIRGDISGFRCSRGGPIITHIFFADDILLFTKANEKNCLAIKAILDDYEKASREAVNFGKSAICISPSFNASEGEMMASLLGII</sequence>
<evidence type="ECO:0000313" key="2">
    <source>
        <dbReference type="Proteomes" id="UP001280121"/>
    </source>
</evidence>
<dbReference type="AlphaFoldDB" id="A0AAD9XB54"/>
<organism evidence="1 2">
    <name type="scientific">Dipteronia dyeriana</name>
    <dbReference type="NCBI Taxonomy" id="168575"/>
    <lineage>
        <taxon>Eukaryota</taxon>
        <taxon>Viridiplantae</taxon>
        <taxon>Streptophyta</taxon>
        <taxon>Embryophyta</taxon>
        <taxon>Tracheophyta</taxon>
        <taxon>Spermatophyta</taxon>
        <taxon>Magnoliopsida</taxon>
        <taxon>eudicotyledons</taxon>
        <taxon>Gunneridae</taxon>
        <taxon>Pentapetalae</taxon>
        <taxon>rosids</taxon>
        <taxon>malvids</taxon>
        <taxon>Sapindales</taxon>
        <taxon>Sapindaceae</taxon>
        <taxon>Hippocastanoideae</taxon>
        <taxon>Acereae</taxon>
        <taxon>Dipteronia</taxon>
    </lineage>
</organism>
<evidence type="ECO:0000313" key="1">
    <source>
        <dbReference type="EMBL" id="KAK2656062.1"/>
    </source>
</evidence>
<name>A0AAD9XB54_9ROSI</name>
<gene>
    <name evidence="1" type="ORF">Ddye_009114</name>
</gene>